<dbReference type="InterPro" id="IPR000595">
    <property type="entry name" value="cNMP-bd_dom"/>
</dbReference>
<dbReference type="Proteomes" id="UP001190700">
    <property type="component" value="Unassembled WGS sequence"/>
</dbReference>
<organism evidence="10 11">
    <name type="scientific">Cymbomonas tetramitiformis</name>
    <dbReference type="NCBI Taxonomy" id="36881"/>
    <lineage>
        <taxon>Eukaryota</taxon>
        <taxon>Viridiplantae</taxon>
        <taxon>Chlorophyta</taxon>
        <taxon>Pyramimonadophyceae</taxon>
        <taxon>Pyramimonadales</taxon>
        <taxon>Pyramimonadaceae</taxon>
        <taxon>Cymbomonas</taxon>
    </lineage>
</organism>
<dbReference type="InterPro" id="IPR018490">
    <property type="entry name" value="cNMP-bd_dom_sf"/>
</dbReference>
<keyword evidence="8" id="KW-0407">Ion channel</keyword>
<keyword evidence="6" id="KW-0472">Membrane</keyword>
<dbReference type="PANTHER" id="PTHR45638">
    <property type="entry name" value="CYCLIC NUCLEOTIDE-GATED CATION CHANNEL SUBUNIT A"/>
    <property type="match status" value="1"/>
</dbReference>
<evidence type="ECO:0000256" key="1">
    <source>
        <dbReference type="ARBA" id="ARBA00004141"/>
    </source>
</evidence>
<dbReference type="GO" id="GO:0044877">
    <property type="term" value="F:protein-containing complex binding"/>
    <property type="evidence" value="ECO:0007669"/>
    <property type="project" value="TreeGrafter"/>
</dbReference>
<protein>
    <recommendedName>
        <fullName evidence="9">Cyclic nucleotide-binding domain-containing protein</fullName>
    </recommendedName>
</protein>
<dbReference type="PROSITE" id="PS00888">
    <property type="entry name" value="CNMP_BINDING_1"/>
    <property type="match status" value="1"/>
</dbReference>
<evidence type="ECO:0000313" key="10">
    <source>
        <dbReference type="EMBL" id="KAK3248549.1"/>
    </source>
</evidence>
<evidence type="ECO:0000256" key="4">
    <source>
        <dbReference type="ARBA" id="ARBA00022989"/>
    </source>
</evidence>
<dbReference type="AlphaFoldDB" id="A0AAE0C641"/>
<evidence type="ECO:0000256" key="8">
    <source>
        <dbReference type="ARBA" id="ARBA00023303"/>
    </source>
</evidence>
<gene>
    <name evidence="10" type="ORF">CYMTET_41986</name>
</gene>
<evidence type="ECO:0000256" key="5">
    <source>
        <dbReference type="ARBA" id="ARBA00023065"/>
    </source>
</evidence>
<dbReference type="PROSITE" id="PS50042">
    <property type="entry name" value="CNMP_BINDING_3"/>
    <property type="match status" value="1"/>
</dbReference>
<sequence length="465" mass="52924">MESSYLSLVTFCDQFTDLILLVGVVLKIFYGRHEDGIFITSQGHKARQRNLVDIMTDLLCLTSFPERIVPNTYIPRLARTLVVIKLPAVLDLLGQTLLEEYKMNYVGVFRMTWWTFYTSHLVGLSWLKCSHQSGFGSSPWVAPHELMEASIRHQYAHALFWGFDNLSSNGSAEPSHEFEVWFQLLVSFLGTLIFAQVVAELQNLLAFQRSNREVMQEKRGAMLRTLNEHKVPSDIQMRVKGLLDLLAQSQEDRMKIDKEMEVKETLDSFPDDLRDTLITYFNAGFISKMPFFNNLNDEVITRLWKVMRPQVNEPGSTIIQEGQKGNEMYFLLSGTVTVSRGQTIVGQLDRGSYFGELAIVFPETTRTATIQAKMYCALSKLNKLDFDRVMVDYPDYEGRIIAQAVTQFQKVYTLNLPHLPGHHIPAEEMTLVLGALRQMPIFQEAMSSVLDGGSDVSWPLSVPAP</sequence>
<evidence type="ECO:0000256" key="2">
    <source>
        <dbReference type="ARBA" id="ARBA00022448"/>
    </source>
</evidence>
<feature type="domain" description="Cyclic nucleotide-binding" evidence="9">
    <location>
        <begin position="291"/>
        <end position="407"/>
    </location>
</feature>
<dbReference type="SMART" id="SM00100">
    <property type="entry name" value="cNMP"/>
    <property type="match status" value="1"/>
</dbReference>
<evidence type="ECO:0000256" key="3">
    <source>
        <dbReference type="ARBA" id="ARBA00022692"/>
    </source>
</evidence>
<dbReference type="InterPro" id="IPR018488">
    <property type="entry name" value="cNMP-bd_CS"/>
</dbReference>
<evidence type="ECO:0000256" key="7">
    <source>
        <dbReference type="ARBA" id="ARBA00023286"/>
    </source>
</evidence>
<evidence type="ECO:0000256" key="6">
    <source>
        <dbReference type="ARBA" id="ARBA00023136"/>
    </source>
</evidence>
<dbReference type="PANTHER" id="PTHR45638:SF11">
    <property type="entry name" value="CYCLIC NUCLEOTIDE-GATED CATION CHANNEL SUBUNIT A"/>
    <property type="match status" value="1"/>
</dbReference>
<accession>A0AAE0C641</accession>
<keyword evidence="7" id="KW-1071">Ligand-gated ion channel</keyword>
<dbReference type="CDD" id="cd00038">
    <property type="entry name" value="CAP_ED"/>
    <property type="match status" value="1"/>
</dbReference>
<keyword evidence="2" id="KW-0813">Transport</keyword>
<dbReference type="GO" id="GO:0016020">
    <property type="term" value="C:membrane"/>
    <property type="evidence" value="ECO:0007669"/>
    <property type="project" value="UniProtKB-SubCell"/>
</dbReference>
<keyword evidence="5" id="KW-0406">Ion transport</keyword>
<dbReference type="InterPro" id="IPR050866">
    <property type="entry name" value="CNG_cation_channel"/>
</dbReference>
<dbReference type="SUPFAM" id="SSF81324">
    <property type="entry name" value="Voltage-gated potassium channels"/>
    <property type="match status" value="1"/>
</dbReference>
<dbReference type="PROSITE" id="PS00889">
    <property type="entry name" value="CNMP_BINDING_2"/>
    <property type="match status" value="1"/>
</dbReference>
<keyword evidence="4" id="KW-1133">Transmembrane helix</keyword>
<keyword evidence="11" id="KW-1185">Reference proteome</keyword>
<dbReference type="Gene3D" id="2.60.120.10">
    <property type="entry name" value="Jelly Rolls"/>
    <property type="match status" value="1"/>
</dbReference>
<dbReference type="GO" id="GO:0005221">
    <property type="term" value="F:intracellularly cyclic nucleotide-activated monoatomic cation channel activity"/>
    <property type="evidence" value="ECO:0007669"/>
    <property type="project" value="InterPro"/>
</dbReference>
<keyword evidence="3" id="KW-0812">Transmembrane</keyword>
<dbReference type="InterPro" id="IPR014710">
    <property type="entry name" value="RmlC-like_jellyroll"/>
</dbReference>
<evidence type="ECO:0000313" key="11">
    <source>
        <dbReference type="Proteomes" id="UP001190700"/>
    </source>
</evidence>
<dbReference type="EMBL" id="LGRX02027975">
    <property type="protein sequence ID" value="KAK3248549.1"/>
    <property type="molecule type" value="Genomic_DNA"/>
</dbReference>
<dbReference type="SUPFAM" id="SSF51206">
    <property type="entry name" value="cAMP-binding domain-like"/>
    <property type="match status" value="1"/>
</dbReference>
<proteinExistence type="predicted"/>
<name>A0AAE0C641_9CHLO</name>
<evidence type="ECO:0000259" key="9">
    <source>
        <dbReference type="PROSITE" id="PS50042"/>
    </source>
</evidence>
<comment type="subcellular location">
    <subcellularLocation>
        <location evidence="1">Membrane</location>
        <topology evidence="1">Multi-pass membrane protein</topology>
    </subcellularLocation>
</comment>
<comment type="caution">
    <text evidence="10">The sequence shown here is derived from an EMBL/GenBank/DDBJ whole genome shotgun (WGS) entry which is preliminary data.</text>
</comment>
<reference evidence="10 11" key="1">
    <citation type="journal article" date="2015" name="Genome Biol. Evol.">
        <title>Comparative Genomics of a Bacterivorous Green Alga Reveals Evolutionary Causalities and Consequences of Phago-Mixotrophic Mode of Nutrition.</title>
        <authorList>
            <person name="Burns J.A."/>
            <person name="Paasch A."/>
            <person name="Narechania A."/>
            <person name="Kim E."/>
        </authorList>
    </citation>
    <scope>NUCLEOTIDE SEQUENCE [LARGE SCALE GENOMIC DNA]</scope>
    <source>
        <strain evidence="10 11">PLY_AMNH</strain>
    </source>
</reference>
<dbReference type="Pfam" id="PF00027">
    <property type="entry name" value="cNMP_binding"/>
    <property type="match status" value="1"/>
</dbReference>